<dbReference type="EMBL" id="JAGGKS010000003">
    <property type="protein sequence ID" value="MBP1925295.1"/>
    <property type="molecule type" value="Genomic_DNA"/>
</dbReference>
<keyword evidence="3" id="KW-0378">Hydrolase</keyword>
<dbReference type="InterPro" id="IPR003156">
    <property type="entry name" value="DHHA1_dom"/>
</dbReference>
<evidence type="ECO:0000313" key="4">
    <source>
        <dbReference type="Proteomes" id="UP001519342"/>
    </source>
</evidence>
<evidence type="ECO:0000313" key="3">
    <source>
        <dbReference type="EMBL" id="MBP1925295.1"/>
    </source>
</evidence>
<dbReference type="EC" id="3.1.13.3" evidence="3"/>
<protein>
    <submittedName>
        <fullName evidence="3">Phosphoesterase RecJ-like protein</fullName>
        <ecNumber evidence="3">3.1.13.3</ecNumber>
        <ecNumber evidence="3">3.1.3.7</ecNumber>
    </submittedName>
</protein>
<dbReference type="Gene3D" id="3.10.310.30">
    <property type="match status" value="1"/>
</dbReference>
<gene>
    <name evidence="3" type="ORF">J2Z76_001154</name>
</gene>
<dbReference type="PANTHER" id="PTHR47618">
    <property type="entry name" value="BIFUNCTIONAL OLIGORIBONUCLEASE AND PAP PHOSPHATASE NRNA"/>
    <property type="match status" value="1"/>
</dbReference>
<dbReference type="InterPro" id="IPR051319">
    <property type="entry name" value="Oligoribo/pAp-PDE_c-di-AMP_PDE"/>
</dbReference>
<sequence>MKLNQNDVKEIFEIIDKSNDICIAGHKGPDGDCIGSVMALYELLKPTKKKITVCFDGSIPYNYKSFVDEDILAKEYDGSKYDVVIVLDCSDVERLGKYKDILINTKKTICIDHHKTNMKFADINIINADISSTGELLYNIILSAGKDKDITKKIAEFIYIAILTDTGKFSYSSTSSNTHKVASNLMEKGINVSEIDNIIFNSKPSNVVKAYIDCISGINLFFESKLGIASITQKTIIENSVEMGDVAGVVEFIREIKEVEVSCVLKEHKNSTKVSLRSKNNIDVSEVSLKYSGGGHAKAAGFEISKDVETTKEIIINEFRKYFGE</sequence>
<dbReference type="RefSeq" id="WP_209511050.1">
    <property type="nucleotide sequence ID" value="NZ_JAGGKS010000003.1"/>
</dbReference>
<dbReference type="Gene3D" id="3.90.1640.10">
    <property type="entry name" value="inorganic pyrophosphatase (n-terminal core)"/>
    <property type="match status" value="1"/>
</dbReference>
<feature type="domain" description="DDH" evidence="1">
    <location>
        <begin position="21"/>
        <end position="162"/>
    </location>
</feature>
<dbReference type="Pfam" id="PF02272">
    <property type="entry name" value="DHHA1"/>
    <property type="match status" value="1"/>
</dbReference>
<name>A0ABS4GC81_9FIRM</name>
<evidence type="ECO:0000259" key="1">
    <source>
        <dbReference type="Pfam" id="PF01368"/>
    </source>
</evidence>
<dbReference type="InterPro" id="IPR038763">
    <property type="entry name" value="DHH_sf"/>
</dbReference>
<dbReference type="Pfam" id="PF01368">
    <property type="entry name" value="DHH"/>
    <property type="match status" value="1"/>
</dbReference>
<dbReference type="SUPFAM" id="SSF64182">
    <property type="entry name" value="DHH phosphoesterases"/>
    <property type="match status" value="1"/>
</dbReference>
<dbReference type="EC" id="3.1.3.7" evidence="3"/>
<dbReference type="InterPro" id="IPR001667">
    <property type="entry name" value="DDH_dom"/>
</dbReference>
<dbReference type="GO" id="GO:0008441">
    <property type="term" value="F:3'(2'),5'-bisphosphate nucleotidase activity"/>
    <property type="evidence" value="ECO:0007669"/>
    <property type="project" value="UniProtKB-EC"/>
</dbReference>
<keyword evidence="4" id="KW-1185">Reference proteome</keyword>
<proteinExistence type="predicted"/>
<reference evidence="3 4" key="1">
    <citation type="submission" date="2021-03" db="EMBL/GenBank/DDBJ databases">
        <title>Genomic Encyclopedia of Type Strains, Phase IV (KMG-IV): sequencing the most valuable type-strain genomes for metagenomic binning, comparative biology and taxonomic classification.</title>
        <authorList>
            <person name="Goeker M."/>
        </authorList>
    </citation>
    <scope>NUCLEOTIDE SEQUENCE [LARGE SCALE GENOMIC DNA]</scope>
    <source>
        <strain evidence="3 4">DSM 24004</strain>
    </source>
</reference>
<dbReference type="PANTHER" id="PTHR47618:SF1">
    <property type="entry name" value="BIFUNCTIONAL OLIGORIBONUCLEASE AND PAP PHOSPHATASE NRNA"/>
    <property type="match status" value="1"/>
</dbReference>
<accession>A0ABS4GC81</accession>
<comment type="caution">
    <text evidence="3">The sequence shown here is derived from an EMBL/GenBank/DDBJ whole genome shotgun (WGS) entry which is preliminary data.</text>
</comment>
<evidence type="ECO:0000259" key="2">
    <source>
        <dbReference type="Pfam" id="PF02272"/>
    </source>
</evidence>
<dbReference type="Proteomes" id="UP001519342">
    <property type="component" value="Unassembled WGS sequence"/>
</dbReference>
<organism evidence="3 4">
    <name type="scientific">Sedimentibacter acidaminivorans</name>
    <dbReference type="NCBI Taxonomy" id="913099"/>
    <lineage>
        <taxon>Bacteria</taxon>
        <taxon>Bacillati</taxon>
        <taxon>Bacillota</taxon>
        <taxon>Tissierellia</taxon>
        <taxon>Sedimentibacter</taxon>
    </lineage>
</organism>
<feature type="domain" description="DHHA1" evidence="2">
    <location>
        <begin position="238"/>
        <end position="320"/>
    </location>
</feature>